<keyword evidence="4" id="KW-1185">Reference proteome</keyword>
<evidence type="ECO:0000259" key="2">
    <source>
        <dbReference type="Pfam" id="PF19032"/>
    </source>
</evidence>
<dbReference type="Proteomes" id="UP000759131">
    <property type="component" value="Unassembled WGS sequence"/>
</dbReference>
<dbReference type="PANTHER" id="PTHR21082:SF4">
    <property type="entry name" value="PROTEIN INTURNED"/>
    <property type="match status" value="1"/>
</dbReference>
<name>A0A7R9KHF3_9ACAR</name>
<organism evidence="3">
    <name type="scientific">Medioppia subpectinata</name>
    <dbReference type="NCBI Taxonomy" id="1979941"/>
    <lineage>
        <taxon>Eukaryota</taxon>
        <taxon>Metazoa</taxon>
        <taxon>Ecdysozoa</taxon>
        <taxon>Arthropoda</taxon>
        <taxon>Chelicerata</taxon>
        <taxon>Arachnida</taxon>
        <taxon>Acari</taxon>
        <taxon>Acariformes</taxon>
        <taxon>Sarcoptiformes</taxon>
        <taxon>Oribatida</taxon>
        <taxon>Brachypylina</taxon>
        <taxon>Oppioidea</taxon>
        <taxon>Oppiidae</taxon>
        <taxon>Medioppia</taxon>
    </lineage>
</organism>
<accession>A0A7R9KHF3</accession>
<reference evidence="3" key="1">
    <citation type="submission" date="2020-11" db="EMBL/GenBank/DDBJ databases">
        <authorList>
            <person name="Tran Van P."/>
        </authorList>
    </citation>
    <scope>NUCLEOTIDE SEQUENCE</scope>
</reference>
<dbReference type="InterPro" id="IPR039151">
    <property type="entry name" value="INTU"/>
</dbReference>
<evidence type="ECO:0000313" key="3">
    <source>
        <dbReference type="EMBL" id="CAD7623175.1"/>
    </source>
</evidence>
<feature type="domain" description="CCZ1/INTU second Longin" evidence="2">
    <location>
        <begin position="220"/>
        <end position="262"/>
    </location>
</feature>
<dbReference type="EMBL" id="CAJPIZ010001509">
    <property type="protein sequence ID" value="CAG2103605.1"/>
    <property type="molecule type" value="Genomic_DNA"/>
</dbReference>
<dbReference type="OrthoDB" id="10263272at2759"/>
<dbReference type="GO" id="GO:0016192">
    <property type="term" value="P:vesicle-mediated transport"/>
    <property type="evidence" value="ECO:0007669"/>
    <property type="project" value="InterPro"/>
</dbReference>
<feature type="compositionally biased region" description="Basic and acidic residues" evidence="1">
    <location>
        <begin position="75"/>
        <end position="86"/>
    </location>
</feature>
<feature type="region of interest" description="Disordered" evidence="1">
    <location>
        <begin position="65"/>
        <end position="86"/>
    </location>
</feature>
<dbReference type="GO" id="GO:0001736">
    <property type="term" value="P:establishment of planar polarity"/>
    <property type="evidence" value="ECO:0007669"/>
    <property type="project" value="InterPro"/>
</dbReference>
<dbReference type="EMBL" id="OC856084">
    <property type="protein sequence ID" value="CAD7623175.1"/>
    <property type="molecule type" value="Genomic_DNA"/>
</dbReference>
<dbReference type="GO" id="GO:0005929">
    <property type="term" value="C:cilium"/>
    <property type="evidence" value="ECO:0007669"/>
    <property type="project" value="TreeGrafter"/>
</dbReference>
<dbReference type="GO" id="GO:0005737">
    <property type="term" value="C:cytoplasm"/>
    <property type="evidence" value="ECO:0007669"/>
    <property type="project" value="TreeGrafter"/>
</dbReference>
<dbReference type="GO" id="GO:0060271">
    <property type="term" value="P:cilium assembly"/>
    <property type="evidence" value="ECO:0007669"/>
    <property type="project" value="InterPro"/>
</dbReference>
<dbReference type="AlphaFoldDB" id="A0A7R9KHF3"/>
<gene>
    <name evidence="3" type="ORF">OSB1V03_LOCUS3635</name>
</gene>
<dbReference type="InterPro" id="IPR043988">
    <property type="entry name" value="CCZ1/INTU_longin_2"/>
</dbReference>
<dbReference type="PANTHER" id="PTHR21082">
    <property type="entry name" value="PROTEIN INTURNED"/>
    <property type="match status" value="1"/>
</dbReference>
<dbReference type="Pfam" id="PF19032">
    <property type="entry name" value="Intu_longin_2"/>
    <property type="match status" value="1"/>
</dbReference>
<protein>
    <recommendedName>
        <fullName evidence="2">CCZ1/INTU second Longin domain-containing protein</fullName>
    </recommendedName>
</protein>
<evidence type="ECO:0000256" key="1">
    <source>
        <dbReference type="SAM" id="MobiDB-lite"/>
    </source>
</evidence>
<evidence type="ECO:0000313" key="4">
    <source>
        <dbReference type="Proteomes" id="UP000759131"/>
    </source>
</evidence>
<proteinExistence type="predicted"/>
<sequence length="277" mass="31689">MRLVNRVLNKMEFEFAEDKHNDKLSDECHPKDTHQKANQLNERFGLKYKRLTSWVFRNKSSKQSTDKSLKRKSSCRKEVPKDTDEASDDNKLVLMYLMPSNDTQTDCLLYSYPKTETEDSDQVLLKLKGMFITLSQAVYQFTQQSICLSSIEVNQQNSKQLYRIGFVHQMNGLLVLALPYDTYTDVEVEAIVETIARAFDWISEEPAMDSHEQSGAPFIVIGSCLLYKGLLLSSQLAVNHLKDIFAFLSLKGLLSLHKTDSIRLVYTSLHKGLKFGA</sequence>
<dbReference type="GO" id="GO:0007399">
    <property type="term" value="P:nervous system development"/>
    <property type="evidence" value="ECO:0007669"/>
    <property type="project" value="TreeGrafter"/>
</dbReference>